<comment type="catalytic activity">
    <reaction evidence="4 5 6">
        <text>an acyl phosphate + H2O = a carboxylate + phosphate + H(+)</text>
        <dbReference type="Rhea" id="RHEA:14965"/>
        <dbReference type="ChEBI" id="CHEBI:15377"/>
        <dbReference type="ChEBI" id="CHEBI:15378"/>
        <dbReference type="ChEBI" id="CHEBI:29067"/>
        <dbReference type="ChEBI" id="CHEBI:43474"/>
        <dbReference type="ChEBI" id="CHEBI:59918"/>
        <dbReference type="EC" id="3.6.1.7"/>
    </reaction>
</comment>
<dbReference type="STRING" id="1122152.GCA_000425905_00069"/>
<dbReference type="PRINTS" id="PR00112">
    <property type="entry name" value="ACYLPHPHTASE"/>
</dbReference>
<dbReference type="PANTHER" id="PTHR47268:SF4">
    <property type="entry name" value="ACYLPHOSPHATASE"/>
    <property type="match status" value="1"/>
</dbReference>
<evidence type="ECO:0000313" key="9">
    <source>
        <dbReference type="EMBL" id="KRL63397.1"/>
    </source>
</evidence>
<evidence type="ECO:0000259" key="8">
    <source>
        <dbReference type="PROSITE" id="PS51160"/>
    </source>
</evidence>
<dbReference type="InterPro" id="IPR020456">
    <property type="entry name" value="Acylphosphatase"/>
</dbReference>
<dbReference type="InterPro" id="IPR017968">
    <property type="entry name" value="Acylphosphatase_CS"/>
</dbReference>
<accession>A0A0R1SAJ2</accession>
<dbReference type="OrthoDB" id="9808093at2"/>
<comment type="similarity">
    <text evidence="1 7">Belongs to the acylphosphatase family.</text>
</comment>
<evidence type="ECO:0000256" key="2">
    <source>
        <dbReference type="ARBA" id="ARBA00012150"/>
    </source>
</evidence>
<dbReference type="Gene3D" id="3.30.70.100">
    <property type="match status" value="1"/>
</dbReference>
<dbReference type="PROSITE" id="PS51160">
    <property type="entry name" value="ACYLPHOSPHATASE_3"/>
    <property type="match status" value="1"/>
</dbReference>
<name>A0A0R1SAJ2_9LACO</name>
<proteinExistence type="inferred from homology"/>
<evidence type="ECO:0000256" key="7">
    <source>
        <dbReference type="RuleBase" id="RU004168"/>
    </source>
</evidence>
<dbReference type="EMBL" id="AZFB01000003">
    <property type="protein sequence ID" value="KRL63397.1"/>
    <property type="molecule type" value="Genomic_DNA"/>
</dbReference>
<evidence type="ECO:0000256" key="3">
    <source>
        <dbReference type="ARBA" id="ARBA00015991"/>
    </source>
</evidence>
<dbReference type="PROSITE" id="PS00151">
    <property type="entry name" value="ACYLPHOSPHATASE_2"/>
    <property type="match status" value="1"/>
</dbReference>
<keyword evidence="10" id="KW-1185">Reference proteome</keyword>
<dbReference type="GO" id="GO:0003998">
    <property type="term" value="F:acylphosphatase activity"/>
    <property type="evidence" value="ECO:0007669"/>
    <property type="project" value="UniProtKB-EC"/>
</dbReference>
<dbReference type="Pfam" id="PF00708">
    <property type="entry name" value="Acylphosphatase"/>
    <property type="match status" value="1"/>
</dbReference>
<organism evidence="9 10">
    <name type="scientific">Lactobacillus psittaci DSM 15354</name>
    <dbReference type="NCBI Taxonomy" id="1122152"/>
    <lineage>
        <taxon>Bacteria</taxon>
        <taxon>Bacillati</taxon>
        <taxon>Bacillota</taxon>
        <taxon>Bacilli</taxon>
        <taxon>Lactobacillales</taxon>
        <taxon>Lactobacillaceae</taxon>
        <taxon>Lactobacillus</taxon>
    </lineage>
</organism>
<dbReference type="InterPro" id="IPR036046">
    <property type="entry name" value="Acylphosphatase-like_dom_sf"/>
</dbReference>
<dbReference type="SUPFAM" id="SSF54975">
    <property type="entry name" value="Acylphosphatase/BLUF domain-like"/>
    <property type="match status" value="1"/>
</dbReference>
<dbReference type="AlphaFoldDB" id="A0A0R1SAJ2"/>
<gene>
    <name evidence="9" type="ORF">FC23_GL000637</name>
</gene>
<dbReference type="RefSeq" id="WP_027825378.1">
    <property type="nucleotide sequence ID" value="NZ_AZFB01000003.1"/>
</dbReference>
<protein>
    <recommendedName>
        <fullName evidence="3 5">Acylphosphatase</fullName>
        <ecNumber evidence="2 5">3.6.1.7</ecNumber>
    </recommendedName>
</protein>
<evidence type="ECO:0000313" key="10">
    <source>
        <dbReference type="Proteomes" id="UP000051931"/>
    </source>
</evidence>
<dbReference type="InterPro" id="IPR001792">
    <property type="entry name" value="Acylphosphatase-like_dom"/>
</dbReference>
<evidence type="ECO:0000256" key="1">
    <source>
        <dbReference type="ARBA" id="ARBA00005614"/>
    </source>
</evidence>
<evidence type="ECO:0000256" key="4">
    <source>
        <dbReference type="ARBA" id="ARBA00047645"/>
    </source>
</evidence>
<comment type="caution">
    <text evidence="9">The sequence shown here is derived from an EMBL/GenBank/DDBJ whole genome shotgun (WGS) entry which is preliminary data.</text>
</comment>
<feature type="domain" description="Acylphosphatase-like" evidence="8">
    <location>
        <begin position="3"/>
        <end position="91"/>
    </location>
</feature>
<dbReference type="PATRIC" id="fig|1122152.4.peg.649"/>
<dbReference type="EC" id="3.6.1.7" evidence="2 5"/>
<keyword evidence="5 6" id="KW-0378">Hydrolase</keyword>
<dbReference type="PROSITE" id="PS00150">
    <property type="entry name" value="ACYLPHOSPHATASE_1"/>
    <property type="match status" value="1"/>
</dbReference>
<dbReference type="PANTHER" id="PTHR47268">
    <property type="entry name" value="ACYLPHOSPHATASE"/>
    <property type="match status" value="1"/>
</dbReference>
<evidence type="ECO:0000256" key="6">
    <source>
        <dbReference type="RuleBase" id="RU000553"/>
    </source>
</evidence>
<sequence>METREIHVYGLVQGVGFRWCTQILAKKYFLKGWVKNESDGSVNILIQGKDYVLNKFIQELPAAQSPAARIDKIEQKQLTNVAPLTRFTVKY</sequence>
<feature type="active site" evidence="5">
    <location>
        <position position="18"/>
    </location>
</feature>
<dbReference type="Proteomes" id="UP000051931">
    <property type="component" value="Unassembled WGS sequence"/>
</dbReference>
<dbReference type="eggNOG" id="COG1254">
    <property type="taxonomic scope" value="Bacteria"/>
</dbReference>
<evidence type="ECO:0000256" key="5">
    <source>
        <dbReference type="PROSITE-ProRule" id="PRU00520"/>
    </source>
</evidence>
<reference evidence="9 10" key="1">
    <citation type="journal article" date="2015" name="Genome Announc.">
        <title>Expanding the biotechnology potential of lactobacilli through comparative genomics of 213 strains and associated genera.</title>
        <authorList>
            <person name="Sun Z."/>
            <person name="Harris H.M."/>
            <person name="McCann A."/>
            <person name="Guo C."/>
            <person name="Argimon S."/>
            <person name="Zhang W."/>
            <person name="Yang X."/>
            <person name="Jeffery I.B."/>
            <person name="Cooney J.C."/>
            <person name="Kagawa T.F."/>
            <person name="Liu W."/>
            <person name="Song Y."/>
            <person name="Salvetti E."/>
            <person name="Wrobel A."/>
            <person name="Rasinkangas P."/>
            <person name="Parkhill J."/>
            <person name="Rea M.C."/>
            <person name="O'Sullivan O."/>
            <person name="Ritari J."/>
            <person name="Douillard F.P."/>
            <person name="Paul Ross R."/>
            <person name="Yang R."/>
            <person name="Briner A.E."/>
            <person name="Felis G.E."/>
            <person name="de Vos W.M."/>
            <person name="Barrangou R."/>
            <person name="Klaenhammer T.R."/>
            <person name="Caufield P.W."/>
            <person name="Cui Y."/>
            <person name="Zhang H."/>
            <person name="O'Toole P.W."/>
        </authorList>
    </citation>
    <scope>NUCLEOTIDE SEQUENCE [LARGE SCALE GENOMIC DNA]</scope>
    <source>
        <strain evidence="9 10">DSM 15354</strain>
    </source>
</reference>
<feature type="active site" evidence="5">
    <location>
        <position position="36"/>
    </location>
</feature>